<dbReference type="EMBL" id="NPEX01000142">
    <property type="protein sequence ID" value="RAI42582.1"/>
    <property type="molecule type" value="Genomic_DNA"/>
</dbReference>
<reference evidence="7 8" key="1">
    <citation type="submission" date="2017-07" db="EMBL/GenBank/DDBJ databases">
        <title>Draft Genome Sequences of Select Purple Nonsulfur Bacteria.</title>
        <authorList>
            <person name="Lasarre B."/>
            <person name="Mckinlay J.B."/>
        </authorList>
    </citation>
    <scope>NUCLEOTIDE SEQUENCE [LARGE SCALE GENOMIC DNA]</scope>
    <source>
        <strain evidence="7 8">DSM 5909</strain>
    </source>
</reference>
<proteinExistence type="predicted"/>
<protein>
    <submittedName>
        <fullName evidence="7">Uncharacterized protein</fullName>
    </submittedName>
</protein>
<dbReference type="GO" id="GO:0015081">
    <property type="term" value="F:sodium ion transmembrane transporter activity"/>
    <property type="evidence" value="ECO:0007669"/>
    <property type="project" value="InterPro"/>
</dbReference>
<keyword evidence="4 6" id="KW-1133">Transmembrane helix</keyword>
<gene>
    <name evidence="7" type="ORF">CH341_18810</name>
</gene>
<evidence type="ECO:0000256" key="3">
    <source>
        <dbReference type="ARBA" id="ARBA00022692"/>
    </source>
</evidence>
<keyword evidence="5 6" id="KW-0472">Membrane</keyword>
<feature type="transmembrane region" description="Helical" evidence="6">
    <location>
        <begin position="6"/>
        <end position="29"/>
    </location>
</feature>
<keyword evidence="8" id="KW-1185">Reference proteome</keyword>
<dbReference type="InterPro" id="IPR005899">
    <property type="entry name" value="Na_pump_deCOase"/>
</dbReference>
<dbReference type="RefSeq" id="WP_111420544.1">
    <property type="nucleotide sequence ID" value="NZ_NPEX01000142.1"/>
</dbReference>
<dbReference type="AlphaFoldDB" id="A0A327KZD5"/>
<dbReference type="GO" id="GO:0036376">
    <property type="term" value="P:sodium ion export across plasma membrane"/>
    <property type="evidence" value="ECO:0007669"/>
    <property type="project" value="InterPro"/>
</dbReference>
<dbReference type="Proteomes" id="UP000249130">
    <property type="component" value="Unassembled WGS sequence"/>
</dbReference>
<name>A0A327KZD5_9BRAD</name>
<comment type="caution">
    <text evidence="7">The sequence shown here is derived from an EMBL/GenBank/DDBJ whole genome shotgun (WGS) entry which is preliminary data.</text>
</comment>
<keyword evidence="2" id="KW-1003">Cell membrane</keyword>
<dbReference type="Pfam" id="PF04277">
    <property type="entry name" value="OAD_gamma"/>
    <property type="match status" value="1"/>
</dbReference>
<comment type="subcellular location">
    <subcellularLocation>
        <location evidence="1">Cell membrane</location>
    </subcellularLocation>
</comment>
<dbReference type="GO" id="GO:0005886">
    <property type="term" value="C:plasma membrane"/>
    <property type="evidence" value="ECO:0007669"/>
    <property type="project" value="UniProtKB-SubCell"/>
</dbReference>
<evidence type="ECO:0000256" key="4">
    <source>
        <dbReference type="ARBA" id="ARBA00022989"/>
    </source>
</evidence>
<evidence type="ECO:0000256" key="5">
    <source>
        <dbReference type="ARBA" id="ARBA00023136"/>
    </source>
</evidence>
<accession>A0A327KZD5</accession>
<dbReference type="OrthoDB" id="7961018at2"/>
<evidence type="ECO:0000313" key="7">
    <source>
        <dbReference type="EMBL" id="RAI42582.1"/>
    </source>
</evidence>
<evidence type="ECO:0000313" key="8">
    <source>
        <dbReference type="Proteomes" id="UP000249130"/>
    </source>
</evidence>
<dbReference type="NCBIfam" id="NF040909">
    <property type="entry name" value="OadG_rel_small"/>
    <property type="match status" value="1"/>
</dbReference>
<sequence length="49" mass="5313">MDKLTFGLTMMVVGIGGTFLTLAILIWSIQILKKIFPLSAEDGSKSNRG</sequence>
<organism evidence="7 8">
    <name type="scientific">Rhodoplanes roseus</name>
    <dbReference type="NCBI Taxonomy" id="29409"/>
    <lineage>
        <taxon>Bacteria</taxon>
        <taxon>Pseudomonadati</taxon>
        <taxon>Pseudomonadota</taxon>
        <taxon>Alphaproteobacteria</taxon>
        <taxon>Hyphomicrobiales</taxon>
        <taxon>Nitrobacteraceae</taxon>
        <taxon>Rhodoplanes</taxon>
    </lineage>
</organism>
<evidence type="ECO:0000256" key="2">
    <source>
        <dbReference type="ARBA" id="ARBA00022475"/>
    </source>
</evidence>
<evidence type="ECO:0000256" key="1">
    <source>
        <dbReference type="ARBA" id="ARBA00004236"/>
    </source>
</evidence>
<evidence type="ECO:0000256" key="6">
    <source>
        <dbReference type="SAM" id="Phobius"/>
    </source>
</evidence>
<keyword evidence="3 6" id="KW-0812">Transmembrane</keyword>